<comment type="caution">
    <text evidence="2">The sequence shown here is derived from an EMBL/GenBank/DDBJ whole genome shotgun (WGS) entry which is preliminary data.</text>
</comment>
<name>A0A218Z374_9HELO</name>
<dbReference type="EMBL" id="MZNU01000226">
    <property type="protein sequence ID" value="OWP02541.1"/>
    <property type="molecule type" value="Genomic_DNA"/>
</dbReference>
<keyword evidence="3" id="KW-1185">Reference proteome</keyword>
<protein>
    <submittedName>
        <fullName evidence="2">Uncharacterized protein</fullName>
    </submittedName>
</protein>
<feature type="region of interest" description="Disordered" evidence="1">
    <location>
        <begin position="135"/>
        <end position="156"/>
    </location>
</feature>
<reference evidence="2 3" key="1">
    <citation type="submission" date="2017-04" db="EMBL/GenBank/DDBJ databases">
        <title>Draft genome sequence of Marssonina coronaria NL1: causal agent of apple blotch.</title>
        <authorList>
            <person name="Cheng Q."/>
        </authorList>
    </citation>
    <scope>NUCLEOTIDE SEQUENCE [LARGE SCALE GENOMIC DNA]</scope>
    <source>
        <strain evidence="2 3">NL1</strain>
    </source>
</reference>
<sequence length="156" mass="17795">MPIPTRTQRIAAISKHLANILLIVAKPDTTDTKLQEIENHLEHLSRELTPEPPGSKTPMTSRKSRRPNIPMKSMKSTKSTKSRNKIPQRLSFKIKPDDRRADVFAAPSDDVKTAARSRETAIAHERNYMDLLRETEANERQRSGVKEEGELKMEID</sequence>
<proteinExistence type="predicted"/>
<organism evidence="2 3">
    <name type="scientific">Diplocarpon coronariae</name>
    <dbReference type="NCBI Taxonomy" id="2795749"/>
    <lineage>
        <taxon>Eukaryota</taxon>
        <taxon>Fungi</taxon>
        <taxon>Dikarya</taxon>
        <taxon>Ascomycota</taxon>
        <taxon>Pezizomycotina</taxon>
        <taxon>Leotiomycetes</taxon>
        <taxon>Helotiales</taxon>
        <taxon>Drepanopezizaceae</taxon>
        <taxon>Diplocarpon</taxon>
    </lineage>
</organism>
<evidence type="ECO:0000256" key="1">
    <source>
        <dbReference type="SAM" id="MobiDB-lite"/>
    </source>
</evidence>
<gene>
    <name evidence="2" type="ORF">B2J93_4384</name>
</gene>
<feature type="region of interest" description="Disordered" evidence="1">
    <location>
        <begin position="42"/>
        <end position="98"/>
    </location>
</feature>
<dbReference type="InParanoid" id="A0A218Z374"/>
<evidence type="ECO:0000313" key="3">
    <source>
        <dbReference type="Proteomes" id="UP000242519"/>
    </source>
</evidence>
<dbReference type="AlphaFoldDB" id="A0A218Z374"/>
<dbReference type="Proteomes" id="UP000242519">
    <property type="component" value="Unassembled WGS sequence"/>
</dbReference>
<accession>A0A218Z374</accession>
<evidence type="ECO:0000313" key="2">
    <source>
        <dbReference type="EMBL" id="OWP02541.1"/>
    </source>
</evidence>